<dbReference type="InterPro" id="IPR037069">
    <property type="entry name" value="AcylCoA_DH/ox_N_sf"/>
</dbReference>
<accession>A0A2U1E2X8</accession>
<dbReference type="InterPro" id="IPR009100">
    <property type="entry name" value="AcylCoA_DH/oxidase_NM_dom_sf"/>
</dbReference>
<dbReference type="Pfam" id="PF02770">
    <property type="entry name" value="Acyl-CoA_dh_M"/>
    <property type="match status" value="1"/>
</dbReference>
<name>A0A2U1E2X8_9FIRM</name>
<dbReference type="InterPro" id="IPR046373">
    <property type="entry name" value="Acyl-CoA_Oxase/DH_mid-dom_sf"/>
</dbReference>
<evidence type="ECO:0000259" key="8">
    <source>
        <dbReference type="Pfam" id="PF02771"/>
    </source>
</evidence>
<dbReference type="PIRSF" id="PIRSF016578">
    <property type="entry name" value="HsaA"/>
    <property type="match status" value="1"/>
</dbReference>
<dbReference type="InterPro" id="IPR009075">
    <property type="entry name" value="AcylCo_DH/oxidase_C"/>
</dbReference>
<dbReference type="SUPFAM" id="SSF56645">
    <property type="entry name" value="Acyl-CoA dehydrogenase NM domain-like"/>
    <property type="match status" value="1"/>
</dbReference>
<evidence type="ECO:0000256" key="2">
    <source>
        <dbReference type="ARBA" id="ARBA00009347"/>
    </source>
</evidence>
<comment type="caution">
    <text evidence="9">The sequence shown here is derived from an EMBL/GenBank/DDBJ whole genome shotgun (WGS) entry which is preliminary data.</text>
</comment>
<dbReference type="EMBL" id="QEKV01000005">
    <property type="protein sequence ID" value="PVY94306.1"/>
    <property type="molecule type" value="Genomic_DNA"/>
</dbReference>
<gene>
    <name evidence="9" type="ORF">C7381_1056</name>
</gene>
<protein>
    <submittedName>
        <fullName evidence="9">Alkylation response protein AidB-like acyl-CoA dehydrogenase</fullName>
    </submittedName>
</protein>
<dbReference type="PANTHER" id="PTHR43884">
    <property type="entry name" value="ACYL-COA DEHYDROGENASE"/>
    <property type="match status" value="1"/>
</dbReference>
<dbReference type="RefSeq" id="WP_116480099.1">
    <property type="nucleotide sequence ID" value="NZ_QEKV01000005.1"/>
</dbReference>
<evidence type="ECO:0000259" key="7">
    <source>
        <dbReference type="Pfam" id="PF02770"/>
    </source>
</evidence>
<keyword evidence="10" id="KW-1185">Reference proteome</keyword>
<dbReference type="InterPro" id="IPR006091">
    <property type="entry name" value="Acyl-CoA_Oxase/DH_mid-dom"/>
</dbReference>
<evidence type="ECO:0000256" key="5">
    <source>
        <dbReference type="RuleBase" id="RU362125"/>
    </source>
</evidence>
<dbReference type="AlphaFoldDB" id="A0A2U1E2X8"/>
<feature type="domain" description="Acyl-CoA oxidase/dehydrogenase middle" evidence="7">
    <location>
        <begin position="112"/>
        <end position="205"/>
    </location>
</feature>
<dbReference type="Gene3D" id="1.10.540.10">
    <property type="entry name" value="Acyl-CoA dehydrogenase/oxidase, N-terminal domain"/>
    <property type="match status" value="1"/>
</dbReference>
<dbReference type="GO" id="GO:0003995">
    <property type="term" value="F:acyl-CoA dehydrogenase activity"/>
    <property type="evidence" value="ECO:0007669"/>
    <property type="project" value="TreeGrafter"/>
</dbReference>
<dbReference type="PANTHER" id="PTHR43884:SF12">
    <property type="entry name" value="ISOVALERYL-COA DEHYDROGENASE, MITOCHONDRIAL-RELATED"/>
    <property type="match status" value="1"/>
</dbReference>
<evidence type="ECO:0000313" key="9">
    <source>
        <dbReference type="EMBL" id="PVY94306.1"/>
    </source>
</evidence>
<feature type="domain" description="Acyl-CoA dehydrogenase/oxidase N-terminal" evidence="8">
    <location>
        <begin position="5"/>
        <end position="105"/>
    </location>
</feature>
<dbReference type="Gene3D" id="1.20.140.10">
    <property type="entry name" value="Butyryl-CoA Dehydrogenase, subunit A, domain 3"/>
    <property type="match status" value="1"/>
</dbReference>
<proteinExistence type="inferred from homology"/>
<organism evidence="9 10">
    <name type="scientific">Ezakiella coagulans</name>
    <dbReference type="NCBI Taxonomy" id="46507"/>
    <lineage>
        <taxon>Bacteria</taxon>
        <taxon>Bacillati</taxon>
        <taxon>Bacillota</taxon>
        <taxon>Tissierellia</taxon>
        <taxon>Ezakiella</taxon>
    </lineage>
</organism>
<evidence type="ECO:0000256" key="1">
    <source>
        <dbReference type="ARBA" id="ARBA00001974"/>
    </source>
</evidence>
<dbReference type="GO" id="GO:0050660">
    <property type="term" value="F:flavin adenine dinucleotide binding"/>
    <property type="evidence" value="ECO:0007669"/>
    <property type="project" value="InterPro"/>
</dbReference>
<evidence type="ECO:0000313" key="10">
    <source>
        <dbReference type="Proteomes" id="UP000245793"/>
    </source>
</evidence>
<dbReference type="Proteomes" id="UP000245793">
    <property type="component" value="Unassembled WGS sequence"/>
</dbReference>
<dbReference type="Gene3D" id="2.40.110.10">
    <property type="entry name" value="Butyryl-CoA Dehydrogenase, subunit A, domain 2"/>
    <property type="match status" value="1"/>
</dbReference>
<evidence type="ECO:0000259" key="6">
    <source>
        <dbReference type="Pfam" id="PF00441"/>
    </source>
</evidence>
<keyword evidence="5" id="KW-0560">Oxidoreductase</keyword>
<feature type="domain" description="Acyl-CoA dehydrogenase/oxidase C-terminal" evidence="6">
    <location>
        <begin position="236"/>
        <end position="354"/>
    </location>
</feature>
<evidence type="ECO:0000256" key="4">
    <source>
        <dbReference type="ARBA" id="ARBA00022827"/>
    </source>
</evidence>
<dbReference type="Pfam" id="PF00441">
    <property type="entry name" value="Acyl-CoA_dh_1"/>
    <property type="match status" value="1"/>
</dbReference>
<evidence type="ECO:0000256" key="3">
    <source>
        <dbReference type="ARBA" id="ARBA00022630"/>
    </source>
</evidence>
<sequence>MNSYERAREFAKKYVDPIATKIDEEARFPKEIFDKLGEEGFFKLMIPKEMGGEGGTIKDHSQVCQGLAESCATVGLCYMMHNVALMCILGQGSEELKKKIVGEVINERKFCALAYSELGTGTHFYKPELNIKHLDGEAVISGKKSMVTSAEYASYYLVLAPSKKEGEIDNWVVPLGSEGLKFEMENWHGMGMRGNASCPMELNDVHLDELYKIGEWGSGLGQVFSIVAPFFILGLASVYSGLGRAISRAAVEHATARKYPDGSSLANIETVQIHLAKIYNRVNAAAALTAHAADKAVRGDADAVVDIIAARIAASEAAIETSIDAMRVGGGKAYNKSGPLERLMRDAYASQIMAPSVDVLTIWLGKLITDQPIP</sequence>
<dbReference type="SUPFAM" id="SSF47203">
    <property type="entry name" value="Acyl-CoA dehydrogenase C-terminal domain-like"/>
    <property type="match status" value="1"/>
</dbReference>
<comment type="cofactor">
    <cofactor evidence="1 5">
        <name>FAD</name>
        <dbReference type="ChEBI" id="CHEBI:57692"/>
    </cofactor>
</comment>
<comment type="similarity">
    <text evidence="2 5">Belongs to the acyl-CoA dehydrogenase family.</text>
</comment>
<keyword evidence="4 5" id="KW-0274">FAD</keyword>
<dbReference type="Pfam" id="PF02771">
    <property type="entry name" value="Acyl-CoA_dh_N"/>
    <property type="match status" value="1"/>
</dbReference>
<keyword evidence="3 5" id="KW-0285">Flavoprotein</keyword>
<dbReference type="InterPro" id="IPR036250">
    <property type="entry name" value="AcylCo_DH-like_C"/>
</dbReference>
<dbReference type="InterPro" id="IPR013786">
    <property type="entry name" value="AcylCoA_DH/ox_N"/>
</dbReference>
<reference evidence="9 10" key="1">
    <citation type="submission" date="2018-04" db="EMBL/GenBank/DDBJ databases">
        <title>Genomic Encyclopedia of Type Strains, Phase IV (KMG-IV): sequencing the most valuable type-strain genomes for metagenomic binning, comparative biology and taxonomic classification.</title>
        <authorList>
            <person name="Goeker M."/>
        </authorList>
    </citation>
    <scope>NUCLEOTIDE SEQUENCE [LARGE SCALE GENOMIC DNA]</scope>
    <source>
        <strain evidence="9 10">DSM 20705</strain>
    </source>
</reference>